<dbReference type="InParanoid" id="F4SE06"/>
<dbReference type="GeneID" id="18931455"/>
<gene>
    <name evidence="2" type="ORF">MELLADRAFT_70203</name>
</gene>
<keyword evidence="3" id="KW-1185">Reference proteome</keyword>
<name>F4SE06_MELLP</name>
<protein>
    <submittedName>
        <fullName evidence="2">Uncharacterized protein</fullName>
    </submittedName>
</protein>
<dbReference type="AlphaFoldDB" id="F4SE06"/>
<dbReference type="EMBL" id="GL883320">
    <property type="protein sequence ID" value="EGF97122.1"/>
    <property type="molecule type" value="Genomic_DNA"/>
</dbReference>
<accession>F4SE06</accession>
<evidence type="ECO:0000313" key="3">
    <source>
        <dbReference type="Proteomes" id="UP000001072"/>
    </source>
</evidence>
<proteinExistence type="predicted"/>
<evidence type="ECO:0000256" key="1">
    <source>
        <dbReference type="SAM" id="MobiDB-lite"/>
    </source>
</evidence>
<dbReference type="KEGG" id="mlr:MELLADRAFT_70203"/>
<evidence type="ECO:0000313" key="2">
    <source>
        <dbReference type="EMBL" id="EGF97122.1"/>
    </source>
</evidence>
<dbReference type="VEuPathDB" id="FungiDB:MELLADRAFT_70203"/>
<dbReference type="HOGENOM" id="CLU_1042361_0_0_1"/>
<feature type="region of interest" description="Disordered" evidence="1">
    <location>
        <begin position="1"/>
        <end position="65"/>
    </location>
</feature>
<dbReference type="Proteomes" id="UP000001072">
    <property type="component" value="Unassembled WGS sequence"/>
</dbReference>
<feature type="compositionally biased region" description="Basic and acidic residues" evidence="1">
    <location>
        <begin position="38"/>
        <end position="48"/>
    </location>
</feature>
<dbReference type="RefSeq" id="XP_007419609.1">
    <property type="nucleotide sequence ID" value="XM_007419547.1"/>
</dbReference>
<feature type="compositionally biased region" description="Polar residues" evidence="1">
    <location>
        <begin position="1"/>
        <end position="22"/>
    </location>
</feature>
<sequence length="267" mass="30288">MMRPSQFQSPASSNYDRLTLNANPRMMGNHNFSGEQEPNYREVLEDSPHSTPTILQGPGAQAGRNDMDFVDVDRVSETISRIGETFGLSTADKLEVQKIYEQPNNFAREVAKLARLEDTILERNMTWTTTGPQAIPPDHREAKWQGTNSVRLFIRNKIKDALLSSSIQAYASNFTATNDPILDSLENHIVVSQAIHLPLPNMSFSANDHQFQEIIKKEVNKVPNYNLPEGFREEDPSADTAVRKVIKEIAKSERCRFREHVSHLQIK</sequence>
<reference evidence="3" key="1">
    <citation type="journal article" date="2011" name="Proc. Natl. Acad. Sci. U.S.A.">
        <title>Obligate biotrophy features unraveled by the genomic analysis of rust fungi.</title>
        <authorList>
            <person name="Duplessis S."/>
            <person name="Cuomo C.A."/>
            <person name="Lin Y.-C."/>
            <person name="Aerts A."/>
            <person name="Tisserant E."/>
            <person name="Veneault-Fourrey C."/>
            <person name="Joly D.L."/>
            <person name="Hacquard S."/>
            <person name="Amselem J."/>
            <person name="Cantarel B.L."/>
            <person name="Chiu R."/>
            <person name="Coutinho P.M."/>
            <person name="Feau N."/>
            <person name="Field M."/>
            <person name="Frey P."/>
            <person name="Gelhaye E."/>
            <person name="Goldberg J."/>
            <person name="Grabherr M.G."/>
            <person name="Kodira C.D."/>
            <person name="Kohler A."/>
            <person name="Kuees U."/>
            <person name="Lindquist E.A."/>
            <person name="Lucas S.M."/>
            <person name="Mago R."/>
            <person name="Mauceli E."/>
            <person name="Morin E."/>
            <person name="Murat C."/>
            <person name="Pangilinan J.L."/>
            <person name="Park R."/>
            <person name="Pearson M."/>
            <person name="Quesneville H."/>
            <person name="Rouhier N."/>
            <person name="Sakthikumar S."/>
            <person name="Salamov A.A."/>
            <person name="Schmutz J."/>
            <person name="Selles B."/>
            <person name="Shapiro H."/>
            <person name="Tanguay P."/>
            <person name="Tuskan G.A."/>
            <person name="Henrissat B."/>
            <person name="Van de Peer Y."/>
            <person name="Rouze P."/>
            <person name="Ellis J.G."/>
            <person name="Dodds P.N."/>
            <person name="Schein J.E."/>
            <person name="Zhong S."/>
            <person name="Hamelin R.C."/>
            <person name="Grigoriev I.V."/>
            <person name="Szabo L.J."/>
            <person name="Martin F."/>
        </authorList>
    </citation>
    <scope>NUCLEOTIDE SEQUENCE [LARGE SCALE GENOMIC DNA]</scope>
    <source>
        <strain evidence="3">98AG31 / pathotype 3-4-7</strain>
    </source>
</reference>
<organism evidence="3">
    <name type="scientific">Melampsora larici-populina (strain 98AG31 / pathotype 3-4-7)</name>
    <name type="common">Poplar leaf rust fungus</name>
    <dbReference type="NCBI Taxonomy" id="747676"/>
    <lineage>
        <taxon>Eukaryota</taxon>
        <taxon>Fungi</taxon>
        <taxon>Dikarya</taxon>
        <taxon>Basidiomycota</taxon>
        <taxon>Pucciniomycotina</taxon>
        <taxon>Pucciniomycetes</taxon>
        <taxon>Pucciniales</taxon>
        <taxon>Melampsoraceae</taxon>
        <taxon>Melampsora</taxon>
    </lineage>
</organism>